<dbReference type="InterPro" id="IPR000160">
    <property type="entry name" value="GGDEF_dom"/>
</dbReference>
<evidence type="ECO:0000259" key="3">
    <source>
        <dbReference type="PROSITE" id="PS50883"/>
    </source>
</evidence>
<dbReference type="PROSITE" id="PS50887">
    <property type="entry name" value="GGDEF"/>
    <property type="match status" value="1"/>
</dbReference>
<dbReference type="SMART" id="SM00052">
    <property type="entry name" value="EAL"/>
    <property type="match status" value="1"/>
</dbReference>
<name>A0ABU5NZS6_9GAMM</name>
<dbReference type="RefSeq" id="WP_322855771.1">
    <property type="nucleotide sequence ID" value="NZ_JAYDCJ010000003.1"/>
</dbReference>
<feature type="domain" description="GGDEF" evidence="4">
    <location>
        <begin position="299"/>
        <end position="436"/>
    </location>
</feature>
<evidence type="ECO:0000259" key="4">
    <source>
        <dbReference type="PROSITE" id="PS50887"/>
    </source>
</evidence>
<dbReference type="EMBL" id="JAYDCJ010000003">
    <property type="protein sequence ID" value="MEA1081305.1"/>
    <property type="molecule type" value="Genomic_DNA"/>
</dbReference>
<dbReference type="InterPro" id="IPR000014">
    <property type="entry name" value="PAS"/>
</dbReference>
<dbReference type="SMART" id="SM00267">
    <property type="entry name" value="GGDEF"/>
    <property type="match status" value="1"/>
</dbReference>
<organism evidence="5 6">
    <name type="scientific">Marinobacter qingdaonensis</name>
    <dbReference type="NCBI Taxonomy" id="3108486"/>
    <lineage>
        <taxon>Bacteria</taxon>
        <taxon>Pseudomonadati</taxon>
        <taxon>Pseudomonadota</taxon>
        <taxon>Gammaproteobacteria</taxon>
        <taxon>Pseudomonadales</taxon>
        <taxon>Marinobacteraceae</taxon>
        <taxon>Marinobacter</taxon>
    </lineage>
</organism>
<proteinExistence type="predicted"/>
<dbReference type="Pfam" id="PF00990">
    <property type="entry name" value="GGDEF"/>
    <property type="match status" value="1"/>
</dbReference>
<dbReference type="Gene3D" id="3.30.450.20">
    <property type="entry name" value="PAS domain"/>
    <property type="match status" value="1"/>
</dbReference>
<dbReference type="InterPro" id="IPR043128">
    <property type="entry name" value="Rev_trsase/Diguanyl_cyclase"/>
</dbReference>
<evidence type="ECO:0000313" key="6">
    <source>
        <dbReference type="Proteomes" id="UP001305746"/>
    </source>
</evidence>
<accession>A0ABU5NZS6</accession>
<dbReference type="InterPro" id="IPR011006">
    <property type="entry name" value="CheY-like_superfamily"/>
</dbReference>
<protein>
    <submittedName>
        <fullName evidence="5">EAL domain-containing protein</fullName>
    </submittedName>
</protein>
<gene>
    <name evidence="5" type="ORF">U5822_11535</name>
</gene>
<dbReference type="Gene3D" id="3.30.70.270">
    <property type="match status" value="1"/>
</dbReference>
<dbReference type="NCBIfam" id="TIGR00254">
    <property type="entry name" value="GGDEF"/>
    <property type="match status" value="1"/>
</dbReference>
<dbReference type="PANTHER" id="PTHR33121">
    <property type="entry name" value="CYCLIC DI-GMP PHOSPHODIESTERASE PDEF"/>
    <property type="match status" value="1"/>
</dbReference>
<dbReference type="InterPro" id="IPR001789">
    <property type="entry name" value="Sig_transdc_resp-reg_receiver"/>
</dbReference>
<dbReference type="PANTHER" id="PTHR33121:SF23">
    <property type="entry name" value="CYCLIC DI-GMP PHOSPHODIESTERASE PDEB"/>
    <property type="match status" value="1"/>
</dbReference>
<dbReference type="CDD" id="cd00130">
    <property type="entry name" value="PAS"/>
    <property type="match status" value="1"/>
</dbReference>
<dbReference type="NCBIfam" id="TIGR00229">
    <property type="entry name" value="sensory_box"/>
    <property type="match status" value="1"/>
</dbReference>
<dbReference type="Pfam" id="PF13188">
    <property type="entry name" value="PAS_8"/>
    <property type="match status" value="1"/>
</dbReference>
<dbReference type="SUPFAM" id="SSF55785">
    <property type="entry name" value="PYP-like sensor domain (PAS domain)"/>
    <property type="match status" value="1"/>
</dbReference>
<dbReference type="InterPro" id="IPR001633">
    <property type="entry name" value="EAL_dom"/>
</dbReference>
<dbReference type="SUPFAM" id="SSF141868">
    <property type="entry name" value="EAL domain-like"/>
    <property type="match status" value="1"/>
</dbReference>
<dbReference type="InterPro" id="IPR050706">
    <property type="entry name" value="Cyclic-di-GMP_PDE-like"/>
</dbReference>
<dbReference type="CDD" id="cd00156">
    <property type="entry name" value="REC"/>
    <property type="match status" value="1"/>
</dbReference>
<evidence type="ECO:0000259" key="2">
    <source>
        <dbReference type="PROSITE" id="PS50110"/>
    </source>
</evidence>
<dbReference type="PROSITE" id="PS50883">
    <property type="entry name" value="EAL"/>
    <property type="match status" value="1"/>
</dbReference>
<dbReference type="SUPFAM" id="SSF52172">
    <property type="entry name" value="CheY-like"/>
    <property type="match status" value="1"/>
</dbReference>
<feature type="domain" description="Response regulatory" evidence="2">
    <location>
        <begin position="9"/>
        <end position="125"/>
    </location>
</feature>
<reference evidence="5 6" key="1">
    <citation type="submission" date="2023-12" db="EMBL/GenBank/DDBJ databases">
        <title>Marinobacter qingdaonensis sp. nov., isolated from the intertidal sediment of Qingdao, PR China.</title>
        <authorList>
            <person name="Li Y."/>
        </authorList>
    </citation>
    <scope>NUCLEOTIDE SEQUENCE [LARGE SCALE GENOMIC DNA]</scope>
    <source>
        <strain evidence="5 6">ASW11-75</strain>
    </source>
</reference>
<dbReference type="CDD" id="cd01948">
    <property type="entry name" value="EAL"/>
    <property type="match status" value="1"/>
</dbReference>
<dbReference type="InterPro" id="IPR035965">
    <property type="entry name" value="PAS-like_dom_sf"/>
</dbReference>
<dbReference type="InterPro" id="IPR029787">
    <property type="entry name" value="Nucleotide_cyclase"/>
</dbReference>
<comment type="caution">
    <text evidence="1">Lacks conserved residue(s) required for the propagation of feature annotation.</text>
</comment>
<evidence type="ECO:0000256" key="1">
    <source>
        <dbReference type="PROSITE-ProRule" id="PRU00169"/>
    </source>
</evidence>
<dbReference type="Gene3D" id="3.40.50.2300">
    <property type="match status" value="1"/>
</dbReference>
<dbReference type="InterPro" id="IPR035919">
    <property type="entry name" value="EAL_sf"/>
</dbReference>
<dbReference type="PROSITE" id="PS50110">
    <property type="entry name" value="RESPONSE_REGULATORY"/>
    <property type="match status" value="1"/>
</dbReference>
<sequence>MQKKNATVHLLILDPDQNDAESLVSLLRNSGKATRAHRITSEEDLEEALKANNWDLLLARDLDQEFNANDALAMIRRLDKDIPFILLTEDDNRERTVAVMKAGAQDTVPFAHTDQLVLTVNRELSALDDRRRRRVLESHLREAEQRCQLLLESSKDAIAYINDGMHIYANQSYMEFLGYDDIDDLICIPVLDTLTPDSQDKYKEFMKAFAEQGEDGMTMNCTARRSDDHELNVTMTVSAATYDGEACTQIVLQPEHSDAELEEKLRQISSQDLMTGLFNRQYLMEALAENIAKAGKHNESGALAYIALDNFMNLKTQVGIAGADLLLGDFANLLKEQVDDTLTVARLSDDAFCLMCQPCDEKVMAEHSERIRKAIEDHLFDNNGRTLQFTVSIGIAAITENSPKAEELLARAHTASSDVRKLEGHERGNGVLVYNPAEYESLDENNSVEAILKALDDNRFKLLFQPIINLRGEGEEHYEAFVRMLDKDEEEVSPYDFLPPMGPADTAIKIDRWVILQTIKQLASHRSRGHDTRLFLNVTAETLQDKTFTSWLSVALKAARLPGDSLIFQLREGDANNYMKQAKEFAKAVHELHCKVSIAQFGCALNPFNTLKHIDTDYVKVDGSFTEEIQKNEEAREQVKEMVKTLQTSGKLTIIPLVENASVLATLWQAGVNYIQGYYLQAPVPEMNYDFGDQ</sequence>
<dbReference type="Pfam" id="PF00563">
    <property type="entry name" value="EAL"/>
    <property type="match status" value="1"/>
</dbReference>
<dbReference type="CDD" id="cd01949">
    <property type="entry name" value="GGDEF"/>
    <property type="match status" value="1"/>
</dbReference>
<dbReference type="Proteomes" id="UP001305746">
    <property type="component" value="Unassembled WGS sequence"/>
</dbReference>
<dbReference type="SUPFAM" id="SSF55073">
    <property type="entry name" value="Nucleotide cyclase"/>
    <property type="match status" value="1"/>
</dbReference>
<dbReference type="Gene3D" id="3.20.20.450">
    <property type="entry name" value="EAL domain"/>
    <property type="match status" value="1"/>
</dbReference>
<comment type="caution">
    <text evidence="5">The sequence shown here is derived from an EMBL/GenBank/DDBJ whole genome shotgun (WGS) entry which is preliminary data.</text>
</comment>
<evidence type="ECO:0000313" key="5">
    <source>
        <dbReference type="EMBL" id="MEA1081305.1"/>
    </source>
</evidence>
<feature type="domain" description="EAL" evidence="3">
    <location>
        <begin position="444"/>
        <end position="694"/>
    </location>
</feature>
<keyword evidence="6" id="KW-1185">Reference proteome</keyword>